<evidence type="ECO:0000256" key="4">
    <source>
        <dbReference type="ARBA" id="ARBA00022989"/>
    </source>
</evidence>
<keyword evidence="5" id="KW-0472">Membrane</keyword>
<dbReference type="PROSITE" id="PS00452">
    <property type="entry name" value="GUANYLATE_CYCLASE_1"/>
    <property type="match status" value="1"/>
</dbReference>
<accession>A0A835XRK7</accession>
<dbReference type="SUPFAM" id="SSF55073">
    <property type="entry name" value="Nucleotide cyclase"/>
    <property type="match status" value="1"/>
</dbReference>
<dbReference type="InterPro" id="IPR029787">
    <property type="entry name" value="Nucleotide_cyclase"/>
</dbReference>
<dbReference type="GO" id="GO:0007168">
    <property type="term" value="P:receptor guanylyl cyclase signaling pathway"/>
    <property type="evidence" value="ECO:0007669"/>
    <property type="project" value="TreeGrafter"/>
</dbReference>
<evidence type="ECO:0000256" key="5">
    <source>
        <dbReference type="ARBA" id="ARBA00023136"/>
    </source>
</evidence>
<dbReference type="PANTHER" id="PTHR11920:SF335">
    <property type="entry name" value="GUANYLATE CYCLASE"/>
    <property type="match status" value="1"/>
</dbReference>
<feature type="region of interest" description="Disordered" evidence="8">
    <location>
        <begin position="996"/>
        <end position="1016"/>
    </location>
</feature>
<reference evidence="10" key="1">
    <citation type="journal article" date="2020" name="bioRxiv">
        <title>Comparative genomics of Chlamydomonas.</title>
        <authorList>
            <person name="Craig R.J."/>
            <person name="Hasan A.R."/>
            <person name="Ness R.W."/>
            <person name="Keightley P.D."/>
        </authorList>
    </citation>
    <scope>NUCLEOTIDE SEQUENCE</scope>
    <source>
        <strain evidence="10">CCAP 11/70</strain>
    </source>
</reference>
<evidence type="ECO:0000256" key="3">
    <source>
        <dbReference type="ARBA" id="ARBA00022741"/>
    </source>
</evidence>
<evidence type="ECO:0000313" key="11">
    <source>
        <dbReference type="Proteomes" id="UP000612055"/>
    </source>
</evidence>
<dbReference type="GO" id="GO:0005886">
    <property type="term" value="C:plasma membrane"/>
    <property type="evidence" value="ECO:0007669"/>
    <property type="project" value="TreeGrafter"/>
</dbReference>
<feature type="compositionally biased region" description="Low complexity" evidence="8">
    <location>
        <begin position="384"/>
        <end position="401"/>
    </location>
</feature>
<sequence length="1016" mass="104628">MGILTCFGAGSRSSASRKLTAARELQEDDCKAQRPKSLALSRAPPGNSYESLILESSPAIITVFALDGTVLHQSERSRAYLGDHCSRPRAQQRSARRSIANAHSATGADPSLPTDPANPVGGLPPGSPLAAVFGLDPEKGARMMEELQRPGGRGLWMGLARRSDLAPRLCGGATLDMAVADGLGLCHVNSSPSAGCTATSAQPGGPAGGPTPLFSSPPGGIRLRPKSSIVRSLGPGAPGSARALGGPSAKRSSCSGVGMGLCAGAAQHSGSMRTSIQGGPSMRQGRSGLARQTTADAVAYAAVDPREAAPGGFEAAARPHSSRVLGVYDSEAGDEGGAGGSVLGLSISVAPLPDPLATSTFATLVSDGGMLPASPFASQLVPQAATATAPGGPTSGSLTSGRRAPVVPSPRPGGIDLETGARLFSPRPSSALAATVSEGPAGSRTECGGVEGGGAQELPLPPDQVALRPLPRRSTTFNGLVAPGSLQQHANNGSRRSGVATSMGKSHMRAISFAMSLGISPVTRAPSAGGVGNSIAFVSAGAVNGAAAVSASAVVSHGAGSGSGGGVRVTGGGDRSLTHQRLEELPGEAWQPLLRPRSGTRRSLPSSAPRPPRMLQEVLKRSPDAPEASAESGGVPLAVPARALRPPSTAQDRACLPPPLSPPPLLPPALSPSLSQGHPVSVAEARVEVERKLSMSPSEAPRRSPSEPMSPKPEEPEAWHETDVTAKVMAERHVALVMETEHRLVEQLFPRHILQHITEDWIAGGAAEAAATADARGGGASRWRPVVRDCNALATWHPEVTLLFADIKGFTPMCKQVEPRQVMELLNALFSRYDNNLDTYGVYKVETIGDCYVAAVGLVHEDDDGMAVCDRRSRQDPMHSERAFAFAKAMLAAAREVRLPTTGEPVEIRVGMHSGPVVSGVVGTRMPRFCLFGDTVNTASRMESTGVPGAIHASVETVSQLSGWRSEWEDTGGVEVKGKGLMQTFLWRPKPGVVTPDEPQGLAAPCAAVSSIEGSE</sequence>
<dbReference type="Gene3D" id="3.30.70.1230">
    <property type="entry name" value="Nucleotide cyclase"/>
    <property type="match status" value="1"/>
</dbReference>
<dbReference type="CDD" id="cd07302">
    <property type="entry name" value="CHD"/>
    <property type="match status" value="1"/>
</dbReference>
<comment type="similarity">
    <text evidence="7">Belongs to the adenylyl cyclase class-4/guanylyl cyclase family.</text>
</comment>
<dbReference type="GO" id="GO:0004383">
    <property type="term" value="F:guanylate cyclase activity"/>
    <property type="evidence" value="ECO:0007669"/>
    <property type="project" value="TreeGrafter"/>
</dbReference>
<dbReference type="GO" id="GO:0004016">
    <property type="term" value="F:adenylate cyclase activity"/>
    <property type="evidence" value="ECO:0007669"/>
    <property type="project" value="TreeGrafter"/>
</dbReference>
<dbReference type="InterPro" id="IPR001054">
    <property type="entry name" value="A/G_cyclase"/>
</dbReference>
<keyword evidence="6 7" id="KW-0456">Lyase</keyword>
<dbReference type="EMBL" id="JAEHOE010000085">
    <property type="protein sequence ID" value="KAG2488317.1"/>
    <property type="molecule type" value="Genomic_DNA"/>
</dbReference>
<dbReference type="GO" id="GO:0001653">
    <property type="term" value="F:peptide receptor activity"/>
    <property type="evidence" value="ECO:0007669"/>
    <property type="project" value="TreeGrafter"/>
</dbReference>
<keyword evidence="2" id="KW-0812">Transmembrane</keyword>
<proteinExistence type="inferred from homology"/>
<feature type="compositionally biased region" description="Low complexity" evidence="8">
    <location>
        <begin position="635"/>
        <end position="647"/>
    </location>
</feature>
<protein>
    <recommendedName>
        <fullName evidence="9">Guanylate cyclase domain-containing protein</fullName>
    </recommendedName>
</protein>
<dbReference type="InterPro" id="IPR050401">
    <property type="entry name" value="Cyclic_nucleotide_synthase"/>
</dbReference>
<keyword evidence="11" id="KW-1185">Reference proteome</keyword>
<comment type="subcellular location">
    <subcellularLocation>
        <location evidence="1">Membrane</location>
    </subcellularLocation>
</comment>
<evidence type="ECO:0000256" key="2">
    <source>
        <dbReference type="ARBA" id="ARBA00022692"/>
    </source>
</evidence>
<dbReference type="PANTHER" id="PTHR11920">
    <property type="entry name" value="GUANYLYL CYCLASE"/>
    <property type="match status" value="1"/>
</dbReference>
<dbReference type="PROSITE" id="PS50125">
    <property type="entry name" value="GUANYLATE_CYCLASE_2"/>
    <property type="match status" value="1"/>
</dbReference>
<feature type="domain" description="Guanylate cyclase" evidence="9">
    <location>
        <begin position="801"/>
        <end position="943"/>
    </location>
</feature>
<feature type="compositionally biased region" description="Pro residues" evidence="8">
    <location>
        <begin position="656"/>
        <end position="670"/>
    </location>
</feature>
<keyword evidence="4" id="KW-1133">Transmembrane helix</keyword>
<feature type="region of interest" description="Disordered" evidence="8">
    <location>
        <begin position="580"/>
        <end position="720"/>
    </location>
</feature>
<dbReference type="Pfam" id="PF00211">
    <property type="entry name" value="Guanylate_cyc"/>
    <property type="match status" value="1"/>
</dbReference>
<dbReference type="Proteomes" id="UP000612055">
    <property type="component" value="Unassembled WGS sequence"/>
</dbReference>
<organism evidence="10 11">
    <name type="scientific">Edaphochlamys debaryana</name>
    <dbReference type="NCBI Taxonomy" id="47281"/>
    <lineage>
        <taxon>Eukaryota</taxon>
        <taxon>Viridiplantae</taxon>
        <taxon>Chlorophyta</taxon>
        <taxon>core chlorophytes</taxon>
        <taxon>Chlorophyceae</taxon>
        <taxon>CS clade</taxon>
        <taxon>Chlamydomonadales</taxon>
        <taxon>Chlamydomonadales incertae sedis</taxon>
        <taxon>Edaphochlamys</taxon>
    </lineage>
</organism>
<feature type="region of interest" description="Disordered" evidence="8">
    <location>
        <begin position="82"/>
        <end position="130"/>
    </location>
</feature>
<dbReference type="InterPro" id="IPR018297">
    <property type="entry name" value="A/G_cyclase_CS"/>
</dbReference>
<dbReference type="GO" id="GO:0035556">
    <property type="term" value="P:intracellular signal transduction"/>
    <property type="evidence" value="ECO:0007669"/>
    <property type="project" value="InterPro"/>
</dbReference>
<gene>
    <name evidence="10" type="ORF">HYH03_013167</name>
</gene>
<dbReference type="OrthoDB" id="548029at2759"/>
<dbReference type="SMART" id="SM00044">
    <property type="entry name" value="CYCc"/>
    <property type="match status" value="1"/>
</dbReference>
<evidence type="ECO:0000256" key="8">
    <source>
        <dbReference type="SAM" id="MobiDB-lite"/>
    </source>
</evidence>
<feature type="region of interest" description="Disordered" evidence="8">
    <location>
        <begin position="382"/>
        <end position="462"/>
    </location>
</feature>
<dbReference type="GO" id="GO:0000166">
    <property type="term" value="F:nucleotide binding"/>
    <property type="evidence" value="ECO:0007669"/>
    <property type="project" value="UniProtKB-KW"/>
</dbReference>
<evidence type="ECO:0000313" key="10">
    <source>
        <dbReference type="EMBL" id="KAG2488317.1"/>
    </source>
</evidence>
<evidence type="ECO:0000256" key="1">
    <source>
        <dbReference type="ARBA" id="ARBA00004370"/>
    </source>
</evidence>
<keyword evidence="3" id="KW-0547">Nucleotide-binding</keyword>
<evidence type="ECO:0000259" key="9">
    <source>
        <dbReference type="PROSITE" id="PS50125"/>
    </source>
</evidence>
<name>A0A835XRK7_9CHLO</name>
<dbReference type="AlphaFoldDB" id="A0A835XRK7"/>
<comment type="caution">
    <text evidence="10">The sequence shown here is derived from an EMBL/GenBank/DDBJ whole genome shotgun (WGS) entry which is preliminary data.</text>
</comment>
<evidence type="ECO:0000256" key="6">
    <source>
        <dbReference type="ARBA" id="ARBA00023239"/>
    </source>
</evidence>
<dbReference type="FunFam" id="3.30.70.1230:FF:000057">
    <property type="entry name" value="Guanylate cyclase"/>
    <property type="match status" value="1"/>
</dbReference>
<feature type="region of interest" description="Disordered" evidence="8">
    <location>
        <begin position="26"/>
        <end position="45"/>
    </location>
</feature>
<evidence type="ECO:0000256" key="7">
    <source>
        <dbReference type="RuleBase" id="RU000405"/>
    </source>
</evidence>